<sequence>MEEWFLLLSADDIDTLLAFVSACIAAVLLFRYGSNSCKVSKTNTNFNKTPKLVKANINPNVIETYPVQPMNNILHTRCISIRSGDEEPLISFPV</sequence>
<dbReference type="RefSeq" id="WP_096463674.1">
    <property type="nucleotide sequence ID" value="NZ_AP017312.1"/>
</dbReference>
<dbReference type="EMBL" id="AP017312">
    <property type="protein sequence ID" value="BAU26643.1"/>
    <property type="molecule type" value="Genomic_DNA"/>
</dbReference>
<accession>A0A0U5C4J4</accession>
<dbReference type="Proteomes" id="UP000217696">
    <property type="component" value="Chromosome"/>
</dbReference>
<name>A0A0U5C4J4_9BACL</name>
<proteinExistence type="predicted"/>
<protein>
    <submittedName>
        <fullName evidence="1">Uncharacterized protein</fullName>
    </submittedName>
</protein>
<dbReference type="AlphaFoldDB" id="A0A0U5C4J4"/>
<evidence type="ECO:0000313" key="2">
    <source>
        <dbReference type="Proteomes" id="UP000217696"/>
    </source>
</evidence>
<dbReference type="KEGG" id="asoc:CB4_00785"/>
<reference evidence="1 2" key="1">
    <citation type="submission" date="2015-12" db="EMBL/GenBank/DDBJ databases">
        <title>Genome sequence of Aneurinibacillus soli.</title>
        <authorList>
            <person name="Lee J.S."/>
            <person name="Lee K.C."/>
            <person name="Kim K.K."/>
            <person name="Lee B.W."/>
        </authorList>
    </citation>
    <scope>NUCLEOTIDE SEQUENCE [LARGE SCALE GENOMIC DNA]</scope>
    <source>
        <strain evidence="1 2">CB4</strain>
    </source>
</reference>
<evidence type="ECO:0000313" key="1">
    <source>
        <dbReference type="EMBL" id="BAU26643.1"/>
    </source>
</evidence>
<gene>
    <name evidence="1" type="ORF">CB4_00785</name>
</gene>
<organism evidence="1 2">
    <name type="scientific">Aneurinibacillus soli</name>
    <dbReference type="NCBI Taxonomy" id="1500254"/>
    <lineage>
        <taxon>Bacteria</taxon>
        <taxon>Bacillati</taxon>
        <taxon>Bacillota</taxon>
        <taxon>Bacilli</taxon>
        <taxon>Bacillales</taxon>
        <taxon>Paenibacillaceae</taxon>
        <taxon>Aneurinibacillus group</taxon>
        <taxon>Aneurinibacillus</taxon>
    </lineage>
</organism>
<keyword evidence="2" id="KW-1185">Reference proteome</keyword>